<reference evidence="1 2" key="1">
    <citation type="submission" date="2018-08" db="EMBL/GenBank/DDBJ databases">
        <title>A genome reference for cultivated species of the human gut microbiota.</title>
        <authorList>
            <person name="Zou Y."/>
            <person name="Xue W."/>
            <person name="Luo G."/>
        </authorList>
    </citation>
    <scope>NUCLEOTIDE SEQUENCE [LARGE SCALE GENOMIC DNA]</scope>
    <source>
        <strain evidence="1 2">AF36-1BH</strain>
    </source>
</reference>
<evidence type="ECO:0000313" key="1">
    <source>
        <dbReference type="EMBL" id="RHL84335.1"/>
    </source>
</evidence>
<accession>A0A415MT91</accession>
<dbReference type="AlphaFoldDB" id="A0A415MT91"/>
<dbReference type="Proteomes" id="UP000283325">
    <property type="component" value="Unassembled WGS sequence"/>
</dbReference>
<evidence type="ECO:0000313" key="2">
    <source>
        <dbReference type="Proteomes" id="UP000283325"/>
    </source>
</evidence>
<dbReference type="EMBL" id="QRPD01000019">
    <property type="protein sequence ID" value="RHL84335.1"/>
    <property type="molecule type" value="Genomic_DNA"/>
</dbReference>
<comment type="caution">
    <text evidence="1">The sequence shown here is derived from an EMBL/GenBank/DDBJ whole genome shotgun (WGS) entry which is preliminary data.</text>
</comment>
<name>A0A415MT91_9FIRM</name>
<protein>
    <submittedName>
        <fullName evidence="1">Uncharacterized protein</fullName>
    </submittedName>
</protein>
<proteinExistence type="predicted"/>
<dbReference type="RefSeq" id="WP_118427635.1">
    <property type="nucleotide sequence ID" value="NZ_QRPD01000019.1"/>
</dbReference>
<organism evidence="1 2">
    <name type="scientific">Dorea formicigenerans</name>
    <dbReference type="NCBI Taxonomy" id="39486"/>
    <lineage>
        <taxon>Bacteria</taxon>
        <taxon>Bacillati</taxon>
        <taxon>Bacillota</taxon>
        <taxon>Clostridia</taxon>
        <taxon>Lachnospirales</taxon>
        <taxon>Lachnospiraceae</taxon>
        <taxon>Dorea</taxon>
    </lineage>
</organism>
<gene>
    <name evidence="1" type="ORF">DWZ98_15605</name>
</gene>
<sequence length="108" mass="12600">MTGEQTGTLVELAKNKCKISWSKEQTNEQITGIVEDAIPVIMHLLGIKEEDENDLLSPGLTRGLFLEYCLYCWSNQANEFTVNYRREILTQRHRYEVKYGKEETEELQ</sequence>